<dbReference type="AlphaFoldDB" id="A0A2M4B223"/>
<sequence length="137" mass="13774">MKAVLSWIASGGAMIFSSRSCVATSSVSMLVAFAMDFTRGGWPPPLPPPPPPLDAPLVDPAEATPPASWAPRLIFPCGVPGTAPAAAVTAAGVRLLVPDTELLRYSGFPTGPPAVPGINWVIDGGSGPGPSVLFGAS</sequence>
<organism evidence="1">
    <name type="scientific">Anopheles triannulatus</name>
    <dbReference type="NCBI Taxonomy" id="58253"/>
    <lineage>
        <taxon>Eukaryota</taxon>
        <taxon>Metazoa</taxon>
        <taxon>Ecdysozoa</taxon>
        <taxon>Arthropoda</taxon>
        <taxon>Hexapoda</taxon>
        <taxon>Insecta</taxon>
        <taxon>Pterygota</taxon>
        <taxon>Neoptera</taxon>
        <taxon>Endopterygota</taxon>
        <taxon>Diptera</taxon>
        <taxon>Nematocera</taxon>
        <taxon>Culicoidea</taxon>
        <taxon>Culicidae</taxon>
        <taxon>Anophelinae</taxon>
        <taxon>Anopheles</taxon>
    </lineage>
</organism>
<name>A0A2M4B223_9DIPT</name>
<protein>
    <submittedName>
        <fullName evidence="1">Putative secreted protein</fullName>
    </submittedName>
</protein>
<evidence type="ECO:0000313" key="1">
    <source>
        <dbReference type="EMBL" id="MBW47085.1"/>
    </source>
</evidence>
<reference evidence="1" key="1">
    <citation type="submission" date="2018-01" db="EMBL/GenBank/DDBJ databases">
        <title>An insight into the sialome of Amazonian anophelines.</title>
        <authorList>
            <person name="Ribeiro J.M."/>
            <person name="Scarpassa V."/>
            <person name="Calvo E."/>
        </authorList>
    </citation>
    <scope>NUCLEOTIDE SEQUENCE</scope>
    <source>
        <tissue evidence="1">Salivary glands</tissue>
    </source>
</reference>
<accession>A0A2M4B223</accession>
<dbReference type="EMBL" id="GGFK01013764">
    <property type="protein sequence ID" value="MBW47085.1"/>
    <property type="molecule type" value="Transcribed_RNA"/>
</dbReference>
<proteinExistence type="predicted"/>